<keyword evidence="5 8" id="KW-0812">Transmembrane</keyword>
<keyword evidence="4" id="KW-0808">Transferase</keyword>
<evidence type="ECO:0000259" key="9">
    <source>
        <dbReference type="Pfam" id="PF13231"/>
    </source>
</evidence>
<dbReference type="AlphaFoldDB" id="A0A382KQ26"/>
<dbReference type="Pfam" id="PF13231">
    <property type="entry name" value="PMT_2"/>
    <property type="match status" value="1"/>
</dbReference>
<evidence type="ECO:0000256" key="1">
    <source>
        <dbReference type="ARBA" id="ARBA00004651"/>
    </source>
</evidence>
<dbReference type="InterPro" id="IPR050297">
    <property type="entry name" value="LipidA_mod_glycosyltrf_83"/>
</dbReference>
<accession>A0A382KQ26</accession>
<keyword evidence="2" id="KW-1003">Cell membrane</keyword>
<dbReference type="GO" id="GO:0005886">
    <property type="term" value="C:plasma membrane"/>
    <property type="evidence" value="ECO:0007669"/>
    <property type="project" value="UniProtKB-SubCell"/>
</dbReference>
<dbReference type="GO" id="GO:0008610">
    <property type="term" value="P:lipid biosynthetic process"/>
    <property type="evidence" value="ECO:0007669"/>
    <property type="project" value="UniProtKB-ARBA"/>
</dbReference>
<organism evidence="10">
    <name type="scientific">marine metagenome</name>
    <dbReference type="NCBI Taxonomy" id="408172"/>
    <lineage>
        <taxon>unclassified sequences</taxon>
        <taxon>metagenomes</taxon>
        <taxon>ecological metagenomes</taxon>
    </lineage>
</organism>
<feature type="transmembrane region" description="Helical" evidence="8">
    <location>
        <begin position="70"/>
        <end position="88"/>
    </location>
</feature>
<evidence type="ECO:0000256" key="3">
    <source>
        <dbReference type="ARBA" id="ARBA00022676"/>
    </source>
</evidence>
<sequence>MIRCFDGIFRAASRWCPTLEFSFMNDLQDAKSQDVAQRDVGTPDIEARQISELDTSNQPSGKSKFGFSTWKILALILLLALVLRLWGIDWDQGGLFHPDERAFLSQVYDLQFPEGDEWSNVFDPDESTLNPGSFNWGSLPHYALKSVHYLVAPYKWMSIFDLRYAGRALSAISDTFTVLLIFMIGRTVFSSRVGLLAALLSAIAVQQIQLSHFFAVDTFMTTFIVATIFYSIRVAKEGRRSDTVLAAVMFGMAVATKFSVLPL</sequence>
<evidence type="ECO:0000256" key="4">
    <source>
        <dbReference type="ARBA" id="ARBA00022679"/>
    </source>
</evidence>
<feature type="transmembrane region" description="Helical" evidence="8">
    <location>
        <begin position="164"/>
        <end position="182"/>
    </location>
</feature>
<evidence type="ECO:0000256" key="2">
    <source>
        <dbReference type="ARBA" id="ARBA00022475"/>
    </source>
</evidence>
<feature type="transmembrane region" description="Helical" evidence="8">
    <location>
        <begin position="214"/>
        <end position="232"/>
    </location>
</feature>
<feature type="domain" description="Glycosyltransferase RgtA/B/C/D-like" evidence="9">
    <location>
        <begin position="165"/>
        <end position="260"/>
    </location>
</feature>
<reference evidence="10" key="1">
    <citation type="submission" date="2018-05" db="EMBL/GenBank/DDBJ databases">
        <authorList>
            <person name="Lanie J.A."/>
            <person name="Ng W.-L."/>
            <person name="Kazmierczak K.M."/>
            <person name="Andrzejewski T.M."/>
            <person name="Davidsen T.M."/>
            <person name="Wayne K.J."/>
            <person name="Tettelin H."/>
            <person name="Glass J.I."/>
            <person name="Rusch D."/>
            <person name="Podicherti R."/>
            <person name="Tsui H.-C.T."/>
            <person name="Winkler M.E."/>
        </authorList>
    </citation>
    <scope>NUCLEOTIDE SEQUENCE</scope>
</reference>
<proteinExistence type="predicted"/>
<evidence type="ECO:0000256" key="5">
    <source>
        <dbReference type="ARBA" id="ARBA00022692"/>
    </source>
</evidence>
<dbReference type="PANTHER" id="PTHR33908">
    <property type="entry name" value="MANNOSYLTRANSFERASE YKCB-RELATED"/>
    <property type="match status" value="1"/>
</dbReference>
<protein>
    <recommendedName>
        <fullName evidence="9">Glycosyltransferase RgtA/B/C/D-like domain-containing protein</fullName>
    </recommendedName>
</protein>
<feature type="transmembrane region" description="Helical" evidence="8">
    <location>
        <begin position="189"/>
        <end position="208"/>
    </location>
</feature>
<keyword evidence="6 8" id="KW-1133">Transmembrane helix</keyword>
<feature type="transmembrane region" description="Helical" evidence="8">
    <location>
        <begin position="244"/>
        <end position="261"/>
    </location>
</feature>
<evidence type="ECO:0000313" key="10">
    <source>
        <dbReference type="EMBL" id="SVC26954.1"/>
    </source>
</evidence>
<evidence type="ECO:0000256" key="8">
    <source>
        <dbReference type="SAM" id="Phobius"/>
    </source>
</evidence>
<dbReference type="PANTHER" id="PTHR33908:SF11">
    <property type="entry name" value="MEMBRANE PROTEIN"/>
    <property type="match status" value="1"/>
</dbReference>
<keyword evidence="3" id="KW-0328">Glycosyltransferase</keyword>
<evidence type="ECO:0000256" key="6">
    <source>
        <dbReference type="ARBA" id="ARBA00022989"/>
    </source>
</evidence>
<comment type="subcellular location">
    <subcellularLocation>
        <location evidence="1">Cell membrane</location>
        <topology evidence="1">Multi-pass membrane protein</topology>
    </subcellularLocation>
</comment>
<dbReference type="EMBL" id="UINC01082307">
    <property type="protein sequence ID" value="SVC26954.1"/>
    <property type="molecule type" value="Genomic_DNA"/>
</dbReference>
<gene>
    <name evidence="10" type="ORF">METZ01_LOCUS279808</name>
</gene>
<dbReference type="InterPro" id="IPR038731">
    <property type="entry name" value="RgtA/B/C-like"/>
</dbReference>
<feature type="non-terminal residue" evidence="10">
    <location>
        <position position="263"/>
    </location>
</feature>
<name>A0A382KQ26_9ZZZZ</name>
<evidence type="ECO:0000256" key="7">
    <source>
        <dbReference type="ARBA" id="ARBA00023136"/>
    </source>
</evidence>
<dbReference type="GO" id="GO:0016763">
    <property type="term" value="F:pentosyltransferase activity"/>
    <property type="evidence" value="ECO:0007669"/>
    <property type="project" value="TreeGrafter"/>
</dbReference>
<keyword evidence="7 8" id="KW-0472">Membrane</keyword>